<dbReference type="RefSeq" id="WP_140883959.1">
    <property type="nucleotide sequence ID" value="NZ_RCZP01000011.1"/>
</dbReference>
<comment type="caution">
    <text evidence="1">The sequence shown here is derived from an EMBL/GenBank/DDBJ whole genome shotgun (WGS) entry which is preliminary data.</text>
</comment>
<proteinExistence type="predicted"/>
<dbReference type="AlphaFoldDB" id="A0A502G335"/>
<name>A0A502G335_9PROT</name>
<dbReference type="EMBL" id="RCZP01000011">
    <property type="protein sequence ID" value="TPG55971.1"/>
    <property type="molecule type" value="Genomic_DNA"/>
</dbReference>
<dbReference type="Proteomes" id="UP000317078">
    <property type="component" value="Unassembled WGS sequence"/>
</dbReference>
<sequence length="243" mass="26470">MARVTRRCIAGSVLAGTVLAGGSWLWGPERLAGTLVAGLGDTTAEVGARSSYPLNTAILQDNDMSAADRPVLFRYAGPGGFELPPTRAVALNSTATVVTGIQMAPQLEYLGPDGVLALARDIERRLLAAGWTRDPAAPNLTAWDDLPRAMADPAEPERMSWHIAIFRYGGMEVLFRLSRRHGRWPGPPNGAFLLNLLWNDEPLDQDASAVMYRLRLEDGVSRELWRPVDAAAYSARVRALLPR</sequence>
<protein>
    <submittedName>
        <fullName evidence="1">Uncharacterized protein</fullName>
    </submittedName>
</protein>
<keyword evidence="2" id="KW-1185">Reference proteome</keyword>
<evidence type="ECO:0000313" key="2">
    <source>
        <dbReference type="Proteomes" id="UP000317078"/>
    </source>
</evidence>
<reference evidence="1 2" key="1">
    <citation type="journal article" date="2019" name="Environ. Microbiol.">
        <title>Species interactions and distinct microbial communities in high Arctic permafrost affected cryosols are associated with the CH4 and CO2 gas fluxes.</title>
        <authorList>
            <person name="Altshuler I."/>
            <person name="Hamel J."/>
            <person name="Turney S."/>
            <person name="Magnuson E."/>
            <person name="Levesque R."/>
            <person name="Greer C."/>
            <person name="Whyte L.G."/>
        </authorList>
    </citation>
    <scope>NUCLEOTIDE SEQUENCE [LARGE SCALE GENOMIC DNA]</scope>
    <source>
        <strain evidence="1 2">S9.3B</strain>
    </source>
</reference>
<accession>A0A502G335</accession>
<organism evidence="1 2">
    <name type="scientific">Muricoccus nepalensis</name>
    <dbReference type="NCBI Taxonomy" id="1854500"/>
    <lineage>
        <taxon>Bacteria</taxon>
        <taxon>Pseudomonadati</taxon>
        <taxon>Pseudomonadota</taxon>
        <taxon>Alphaproteobacteria</taxon>
        <taxon>Acetobacterales</taxon>
        <taxon>Roseomonadaceae</taxon>
        <taxon>Muricoccus</taxon>
    </lineage>
</organism>
<gene>
    <name evidence="1" type="ORF">EAH89_13635</name>
</gene>
<evidence type="ECO:0000313" key="1">
    <source>
        <dbReference type="EMBL" id="TPG55971.1"/>
    </source>
</evidence>